<keyword evidence="4" id="KW-1185">Reference proteome</keyword>
<dbReference type="SUPFAM" id="SSF51735">
    <property type="entry name" value="NAD(P)-binding Rossmann-fold domains"/>
    <property type="match status" value="1"/>
</dbReference>
<dbReference type="GO" id="GO:0016491">
    <property type="term" value="F:oxidoreductase activity"/>
    <property type="evidence" value="ECO:0007669"/>
    <property type="project" value="UniProtKB-KW"/>
</dbReference>
<evidence type="ECO:0000313" key="4">
    <source>
        <dbReference type="Proteomes" id="UP000613011"/>
    </source>
</evidence>
<dbReference type="Pfam" id="PF13561">
    <property type="entry name" value="adh_short_C2"/>
    <property type="match status" value="1"/>
</dbReference>
<dbReference type="FunFam" id="3.40.50.720:FF:000084">
    <property type="entry name" value="Short-chain dehydrogenase reductase"/>
    <property type="match status" value="1"/>
</dbReference>
<dbReference type="EMBL" id="JAEQNA010000001">
    <property type="protein sequence ID" value="MBL0419315.1"/>
    <property type="molecule type" value="Genomic_DNA"/>
</dbReference>
<comment type="caution">
    <text evidence="3">The sequence shown here is derived from an EMBL/GenBank/DDBJ whole genome shotgun (WGS) entry which is preliminary data.</text>
</comment>
<dbReference type="PANTHER" id="PTHR43639">
    <property type="entry name" value="OXIDOREDUCTASE, SHORT-CHAIN DEHYDROGENASE/REDUCTASE FAMILY (AFU_ORTHOLOGUE AFUA_5G02870)"/>
    <property type="match status" value="1"/>
</dbReference>
<evidence type="ECO:0000256" key="1">
    <source>
        <dbReference type="ARBA" id="ARBA00006484"/>
    </source>
</evidence>
<evidence type="ECO:0000313" key="3">
    <source>
        <dbReference type="EMBL" id="MBL0419315.1"/>
    </source>
</evidence>
<reference evidence="3" key="1">
    <citation type="submission" date="2021-01" db="EMBL/GenBank/DDBJ databases">
        <title>Ramlibacter sp. strain AW1 16S ribosomal RNA gene Genome sequencing and assembly.</title>
        <authorList>
            <person name="Kang M."/>
        </authorList>
    </citation>
    <scope>NUCLEOTIDE SEQUENCE</scope>
    <source>
        <strain evidence="3">AW1</strain>
    </source>
</reference>
<dbReference type="Gene3D" id="3.40.50.720">
    <property type="entry name" value="NAD(P)-binding Rossmann-like Domain"/>
    <property type="match status" value="1"/>
</dbReference>
<dbReference type="InterPro" id="IPR020904">
    <property type="entry name" value="Sc_DH/Rdtase_CS"/>
</dbReference>
<comment type="similarity">
    <text evidence="1">Belongs to the short-chain dehydrogenases/reductases (SDR) family.</text>
</comment>
<sequence length="249" mass="25875">MDRDLGTVLVTGGSRGIGAETVFLLASQGWDVCFTYLSQARAAEDVVSRVRSRGGRAWAMQADAGDAQCAPEILARIPSEAAPLVGLVNNAGITGPLGPFVEADLASMRRILDVNVLGVFALAQAVVKRWLDQARPGVVVNVSSIAATLGAPGEYVHYAASKAAIEAFTIGLGKELAAQGIRVNCVSPGTSRTEIHAAAGDPDRPARVASRIPMGRIGEAREIAEAIAWLVSDRSSYVTGTVLRVAGGL</sequence>
<dbReference type="InterPro" id="IPR036291">
    <property type="entry name" value="NAD(P)-bd_dom_sf"/>
</dbReference>
<protein>
    <submittedName>
        <fullName evidence="3">SDR family oxidoreductase</fullName>
    </submittedName>
</protein>
<dbReference type="AlphaFoldDB" id="A0A937D214"/>
<dbReference type="PROSITE" id="PS00061">
    <property type="entry name" value="ADH_SHORT"/>
    <property type="match status" value="1"/>
</dbReference>
<dbReference type="RefSeq" id="WP_201682356.1">
    <property type="nucleotide sequence ID" value="NZ_JAEQNA010000001.1"/>
</dbReference>
<keyword evidence="2" id="KW-0560">Oxidoreductase</keyword>
<dbReference type="PRINTS" id="PR00080">
    <property type="entry name" value="SDRFAMILY"/>
</dbReference>
<gene>
    <name evidence="3" type="ORF">JI739_03040</name>
</gene>
<dbReference type="PANTHER" id="PTHR43639:SF1">
    <property type="entry name" value="SHORT-CHAIN DEHYDROGENASE_REDUCTASE FAMILY PROTEIN"/>
    <property type="match status" value="1"/>
</dbReference>
<proteinExistence type="inferred from homology"/>
<accession>A0A937D214</accession>
<organism evidence="3 4">
    <name type="scientific">Ramlibacter aurantiacus</name>
    <dbReference type="NCBI Taxonomy" id="2801330"/>
    <lineage>
        <taxon>Bacteria</taxon>
        <taxon>Pseudomonadati</taxon>
        <taxon>Pseudomonadota</taxon>
        <taxon>Betaproteobacteria</taxon>
        <taxon>Burkholderiales</taxon>
        <taxon>Comamonadaceae</taxon>
        <taxon>Ramlibacter</taxon>
    </lineage>
</organism>
<dbReference type="Proteomes" id="UP000613011">
    <property type="component" value="Unassembled WGS sequence"/>
</dbReference>
<name>A0A937D214_9BURK</name>
<evidence type="ECO:0000256" key="2">
    <source>
        <dbReference type="ARBA" id="ARBA00023002"/>
    </source>
</evidence>
<dbReference type="InterPro" id="IPR002347">
    <property type="entry name" value="SDR_fam"/>
</dbReference>
<dbReference type="PRINTS" id="PR00081">
    <property type="entry name" value="GDHRDH"/>
</dbReference>